<dbReference type="Pfam" id="PF05056">
    <property type="entry name" value="DUF674"/>
    <property type="match status" value="2"/>
</dbReference>
<reference evidence="1 2" key="1">
    <citation type="journal article" date="2019" name="Plant Biotechnol. J.">
        <title>The red bayberry genome and genetic basis of sex determination.</title>
        <authorList>
            <person name="Jia H.M."/>
            <person name="Jia H.J."/>
            <person name="Cai Q.L."/>
            <person name="Wang Y."/>
            <person name="Zhao H.B."/>
            <person name="Yang W.F."/>
            <person name="Wang G.Y."/>
            <person name="Li Y.H."/>
            <person name="Zhan D.L."/>
            <person name="Shen Y.T."/>
            <person name="Niu Q.F."/>
            <person name="Chang L."/>
            <person name="Qiu J."/>
            <person name="Zhao L."/>
            <person name="Xie H.B."/>
            <person name="Fu W.Y."/>
            <person name="Jin J."/>
            <person name="Li X.W."/>
            <person name="Jiao Y."/>
            <person name="Zhou C.C."/>
            <person name="Tu T."/>
            <person name="Chai C.Y."/>
            <person name="Gao J.L."/>
            <person name="Fan L.J."/>
            <person name="van de Weg E."/>
            <person name="Wang J.Y."/>
            <person name="Gao Z.S."/>
        </authorList>
    </citation>
    <scope>NUCLEOTIDE SEQUENCE [LARGE SCALE GENOMIC DNA]</scope>
    <source>
        <tissue evidence="1">Leaves</tissue>
    </source>
</reference>
<keyword evidence="2" id="KW-1185">Reference proteome</keyword>
<dbReference type="PANTHER" id="PTHR33103">
    <property type="entry name" value="OS01G0153900 PROTEIN"/>
    <property type="match status" value="1"/>
</dbReference>
<protein>
    <recommendedName>
        <fullName evidence="3">DUF674 domain-containing protein</fullName>
    </recommendedName>
</protein>
<dbReference type="EMBL" id="RXIC02000021">
    <property type="protein sequence ID" value="KAB1217970.1"/>
    <property type="molecule type" value="Genomic_DNA"/>
</dbReference>
<evidence type="ECO:0008006" key="3">
    <source>
        <dbReference type="Google" id="ProtNLM"/>
    </source>
</evidence>
<evidence type="ECO:0000313" key="2">
    <source>
        <dbReference type="Proteomes" id="UP000516437"/>
    </source>
</evidence>
<evidence type="ECO:0000313" key="1">
    <source>
        <dbReference type="EMBL" id="KAB1217970.1"/>
    </source>
</evidence>
<dbReference type="PANTHER" id="PTHR33103:SF19">
    <property type="entry name" value="OS09G0544700 PROTEIN"/>
    <property type="match status" value="1"/>
</dbReference>
<dbReference type="OrthoDB" id="2014278at2759"/>
<comment type="caution">
    <text evidence="1">The sequence shown here is derived from an EMBL/GenBank/DDBJ whole genome shotgun (WGS) entry which is preliminary data.</text>
</comment>
<dbReference type="Proteomes" id="UP000516437">
    <property type="component" value="Chromosome 3"/>
</dbReference>
<organism evidence="1 2">
    <name type="scientific">Morella rubra</name>
    <name type="common">Chinese bayberry</name>
    <dbReference type="NCBI Taxonomy" id="262757"/>
    <lineage>
        <taxon>Eukaryota</taxon>
        <taxon>Viridiplantae</taxon>
        <taxon>Streptophyta</taxon>
        <taxon>Embryophyta</taxon>
        <taxon>Tracheophyta</taxon>
        <taxon>Spermatophyta</taxon>
        <taxon>Magnoliopsida</taxon>
        <taxon>eudicotyledons</taxon>
        <taxon>Gunneridae</taxon>
        <taxon>Pentapetalae</taxon>
        <taxon>rosids</taxon>
        <taxon>fabids</taxon>
        <taxon>Fagales</taxon>
        <taxon>Myricaceae</taxon>
        <taxon>Morella</taxon>
    </lineage>
</organism>
<sequence length="296" mass="31807">MAATELISLKLLIDMKKQRVIFAEAGKDFVDFLCNILTLPVGTVTRLLLKEGMVGSLQSLYESIDNLSFTYIQPGQNKDVLLEPKGAIPDGEVPSLLPNFGSSISRTYRPSSSGYNSLLPNFGSSISGTYRPSSSSYNLCGESVITSEVARFGGQQSTIKGKAYSNKRKEKLKSKTYSHTRGSCSCSNLSGEYHVTREVCPAAALGGPKIAIKGKASSGEGGYVIGVVTYMVMDDLEVKPMSIISGITLLNEFSVKELGGVEEKVVYLGMSEGLKLLKASLQSKTVLTDVFLPPKT</sequence>
<dbReference type="AlphaFoldDB" id="A0A6A1W586"/>
<name>A0A6A1W586_9ROSI</name>
<gene>
    <name evidence="1" type="ORF">CJ030_MR3G014620</name>
</gene>
<dbReference type="InterPro" id="IPR007750">
    <property type="entry name" value="DUF674"/>
</dbReference>
<proteinExistence type="predicted"/>
<accession>A0A6A1W586</accession>